<dbReference type="InterPro" id="IPR050765">
    <property type="entry name" value="Riboflavin_Biosynth_HTPR"/>
</dbReference>
<evidence type="ECO:0000313" key="19">
    <source>
        <dbReference type="Proteomes" id="UP001403385"/>
    </source>
</evidence>
<evidence type="ECO:0000256" key="11">
    <source>
        <dbReference type="ARBA" id="ARBA00023002"/>
    </source>
</evidence>
<dbReference type="SUPFAM" id="SSF53597">
    <property type="entry name" value="Dihydrofolate reductase-like"/>
    <property type="match status" value="1"/>
</dbReference>
<evidence type="ECO:0000313" key="18">
    <source>
        <dbReference type="EMBL" id="MEN7549756.1"/>
    </source>
</evidence>
<feature type="binding site" evidence="16">
    <location>
        <position position="87"/>
    </location>
    <ligand>
        <name>Zn(2+)</name>
        <dbReference type="ChEBI" id="CHEBI:29105"/>
        <note>catalytic</note>
    </ligand>
</feature>
<keyword evidence="9 13" id="KW-0862">Zinc</keyword>
<dbReference type="Gene3D" id="3.40.430.10">
    <property type="entry name" value="Dihydrofolate Reductase, subunit A"/>
    <property type="match status" value="1"/>
</dbReference>
<dbReference type="InterPro" id="IPR002125">
    <property type="entry name" value="CMP_dCMP_dom"/>
</dbReference>
<evidence type="ECO:0000256" key="1">
    <source>
        <dbReference type="ARBA" id="ARBA00002151"/>
    </source>
</evidence>
<dbReference type="Pfam" id="PF01872">
    <property type="entry name" value="RibD_C"/>
    <property type="match status" value="1"/>
</dbReference>
<keyword evidence="6 13" id="KW-0686">Riboflavin biosynthesis</keyword>
<comment type="pathway">
    <text evidence="2 13">Cofactor biosynthesis; riboflavin biosynthesis; 5-amino-6-(D-ribitylamino)uracil from GTP: step 2/4.</text>
</comment>
<feature type="binding site" evidence="15">
    <location>
        <position position="171"/>
    </location>
    <ligand>
        <name>substrate</name>
    </ligand>
</feature>
<keyword evidence="7 13" id="KW-0479">Metal-binding</keyword>
<feature type="binding site" evidence="15">
    <location>
        <position position="203"/>
    </location>
    <ligand>
        <name>substrate</name>
    </ligand>
</feature>
<feature type="binding site" evidence="16">
    <location>
        <position position="51"/>
    </location>
    <ligand>
        <name>Zn(2+)</name>
        <dbReference type="ChEBI" id="CHEBI:29105"/>
        <note>catalytic</note>
    </ligand>
</feature>
<keyword evidence="10 13" id="KW-0521">NADP</keyword>
<reference evidence="18 19" key="1">
    <citation type="submission" date="2024-04" db="EMBL/GenBank/DDBJ databases">
        <title>Novel genus in family Flammeovirgaceae.</title>
        <authorList>
            <person name="Nguyen T.H."/>
            <person name="Vuong T.Q."/>
            <person name="Le H."/>
            <person name="Kim S.-G."/>
        </authorList>
    </citation>
    <scope>NUCLEOTIDE SEQUENCE [LARGE SCALE GENOMIC DNA]</scope>
    <source>
        <strain evidence="18 19">JCM 23209</strain>
    </source>
</reference>
<feature type="binding site" evidence="15">
    <location>
        <position position="210"/>
    </location>
    <ligand>
        <name>substrate</name>
    </ligand>
</feature>
<comment type="caution">
    <text evidence="18">The sequence shown here is derived from an EMBL/GenBank/DDBJ whole genome shotgun (WGS) entry which is preliminary data.</text>
</comment>
<dbReference type="GO" id="GO:0008270">
    <property type="term" value="F:zinc ion binding"/>
    <property type="evidence" value="ECO:0007669"/>
    <property type="project" value="InterPro"/>
</dbReference>
<evidence type="ECO:0000256" key="9">
    <source>
        <dbReference type="ARBA" id="ARBA00022833"/>
    </source>
</evidence>
<feature type="binding site" evidence="15">
    <location>
        <position position="284"/>
    </location>
    <ligand>
        <name>substrate</name>
    </ligand>
</feature>
<evidence type="ECO:0000256" key="5">
    <source>
        <dbReference type="ARBA" id="ARBA00007417"/>
    </source>
</evidence>
<evidence type="ECO:0000256" key="7">
    <source>
        <dbReference type="ARBA" id="ARBA00022723"/>
    </source>
</evidence>
<evidence type="ECO:0000256" key="3">
    <source>
        <dbReference type="ARBA" id="ARBA00004910"/>
    </source>
</evidence>
<evidence type="ECO:0000256" key="14">
    <source>
        <dbReference type="PIRSR" id="PIRSR006769-1"/>
    </source>
</evidence>
<dbReference type="PIRSF" id="PIRSF006769">
    <property type="entry name" value="RibD"/>
    <property type="match status" value="1"/>
</dbReference>
<dbReference type="GO" id="GO:0008835">
    <property type="term" value="F:diaminohydroxyphosphoribosylaminopyrimidine deaminase activity"/>
    <property type="evidence" value="ECO:0007669"/>
    <property type="project" value="UniProtKB-EC"/>
</dbReference>
<dbReference type="GO" id="GO:0009231">
    <property type="term" value="P:riboflavin biosynthetic process"/>
    <property type="evidence" value="ECO:0007669"/>
    <property type="project" value="UniProtKB-KW"/>
</dbReference>
<comment type="catalytic activity">
    <reaction evidence="13">
        <text>2,5-diamino-6-hydroxy-4-(5-phosphoribosylamino)-pyrimidine + H2O + H(+) = 5-amino-6-(5-phospho-D-ribosylamino)uracil + NH4(+)</text>
        <dbReference type="Rhea" id="RHEA:21868"/>
        <dbReference type="ChEBI" id="CHEBI:15377"/>
        <dbReference type="ChEBI" id="CHEBI:15378"/>
        <dbReference type="ChEBI" id="CHEBI:28938"/>
        <dbReference type="ChEBI" id="CHEBI:58453"/>
        <dbReference type="ChEBI" id="CHEBI:58614"/>
        <dbReference type="EC" id="3.5.4.26"/>
    </reaction>
</comment>
<feature type="domain" description="CMP/dCMP-type deaminase" evidence="17">
    <location>
        <begin position="2"/>
        <end position="126"/>
    </location>
</feature>
<keyword evidence="19" id="KW-1185">Reference proteome</keyword>
<name>A0AAW9SGC5_9BACT</name>
<evidence type="ECO:0000256" key="15">
    <source>
        <dbReference type="PIRSR" id="PIRSR006769-2"/>
    </source>
</evidence>
<feature type="binding site" evidence="15">
    <location>
        <position position="207"/>
    </location>
    <ligand>
        <name>substrate</name>
    </ligand>
</feature>
<dbReference type="Gene3D" id="3.40.140.10">
    <property type="entry name" value="Cytidine Deaminase, domain 2"/>
    <property type="match status" value="1"/>
</dbReference>
<dbReference type="AlphaFoldDB" id="A0AAW9SGC5"/>
<evidence type="ECO:0000256" key="6">
    <source>
        <dbReference type="ARBA" id="ARBA00022619"/>
    </source>
</evidence>
<proteinExistence type="inferred from homology"/>
<feature type="binding site" evidence="16">
    <location>
        <position position="78"/>
    </location>
    <ligand>
        <name>Zn(2+)</name>
        <dbReference type="ChEBI" id="CHEBI:29105"/>
        <note>catalytic</note>
    </ligand>
</feature>
<dbReference type="EC" id="3.5.4.26" evidence="13"/>
<dbReference type="InterPro" id="IPR016192">
    <property type="entry name" value="APOBEC/CMP_deaminase_Zn-bd"/>
</dbReference>
<dbReference type="CDD" id="cd01284">
    <property type="entry name" value="Riboflavin_deaminase-reductase"/>
    <property type="match status" value="1"/>
</dbReference>
<comment type="similarity">
    <text evidence="5 13">In the C-terminal section; belongs to the HTP reductase family.</text>
</comment>
<dbReference type="InterPro" id="IPR016193">
    <property type="entry name" value="Cytidine_deaminase-like"/>
</dbReference>
<dbReference type="EMBL" id="JBDKWZ010000010">
    <property type="protein sequence ID" value="MEN7549756.1"/>
    <property type="molecule type" value="Genomic_DNA"/>
</dbReference>
<evidence type="ECO:0000256" key="16">
    <source>
        <dbReference type="PIRSR" id="PIRSR006769-3"/>
    </source>
</evidence>
<dbReference type="PROSITE" id="PS00903">
    <property type="entry name" value="CYT_DCMP_DEAMINASES_1"/>
    <property type="match status" value="1"/>
</dbReference>
<keyword evidence="11 13" id="KW-0560">Oxidoreductase</keyword>
<dbReference type="FunFam" id="3.40.140.10:FF:000025">
    <property type="entry name" value="Riboflavin biosynthesis protein RibD"/>
    <property type="match status" value="1"/>
</dbReference>
<feature type="binding site" evidence="15">
    <location>
        <position position="157"/>
    </location>
    <ligand>
        <name>NADP(+)</name>
        <dbReference type="ChEBI" id="CHEBI:58349"/>
    </ligand>
</feature>
<organism evidence="18 19">
    <name type="scientific">Rapidithrix thailandica</name>
    <dbReference type="NCBI Taxonomy" id="413964"/>
    <lineage>
        <taxon>Bacteria</taxon>
        <taxon>Pseudomonadati</taxon>
        <taxon>Bacteroidota</taxon>
        <taxon>Cytophagia</taxon>
        <taxon>Cytophagales</taxon>
        <taxon>Flammeovirgaceae</taxon>
        <taxon>Rapidithrix</taxon>
    </lineage>
</organism>
<dbReference type="PANTHER" id="PTHR38011:SF7">
    <property type="entry name" value="2,5-DIAMINO-6-RIBOSYLAMINO-4(3H)-PYRIMIDINONE 5'-PHOSPHATE REDUCTASE"/>
    <property type="match status" value="1"/>
</dbReference>
<sequence length="342" mass="39182">MEYEEIFMQRALELARYGRGKVSPNPMVGCVIVYEGQIIGEGYHKKYGEAHAEVNAVRSVREPEKLKESTLYVTLEPCSHFGKTPPCADLIIQHKIPKVVVATTDPNPQVAGRGLKKLTEAGVEVYTGVHEKEAQELNKRFFTQILQKRPYIILKWAETADGFIARDNYDSKWISDWYSRKLVHRWRSEEDAILVGGNTAKYDDPKLNVRSWTGRNPIRIVIDRTLQLNKELHLFDGSQLTLCFNEQKTEKQDQLEYIQLADCHDPRQLIQGLRDYPIQSLIVEGGSAVLHSFLQAGLWDELRVFKSKTTFGSGIPAPHPMGCLVQQEQLLNDHLYIYRKDT</sequence>
<accession>A0AAW9SGC5</accession>
<dbReference type="EC" id="1.1.1.193" evidence="13"/>
<evidence type="ECO:0000256" key="8">
    <source>
        <dbReference type="ARBA" id="ARBA00022801"/>
    </source>
</evidence>
<feature type="binding site" evidence="15">
    <location>
        <begin position="286"/>
        <end position="292"/>
    </location>
    <ligand>
        <name>NADP(+)</name>
        <dbReference type="ChEBI" id="CHEBI:58349"/>
    </ligand>
</feature>
<comment type="similarity">
    <text evidence="4 13">In the N-terminal section; belongs to the cytidine and deoxycytidylate deaminase family.</text>
</comment>
<dbReference type="Proteomes" id="UP001403385">
    <property type="component" value="Unassembled WGS sequence"/>
</dbReference>
<keyword evidence="12" id="KW-0511">Multifunctional enzyme</keyword>
<evidence type="ECO:0000256" key="10">
    <source>
        <dbReference type="ARBA" id="ARBA00022857"/>
    </source>
</evidence>
<comment type="pathway">
    <text evidence="3 13">Cofactor biosynthesis; riboflavin biosynthesis; 5-amino-6-(D-ribitylamino)uracil from GTP: step 3/4.</text>
</comment>
<dbReference type="PANTHER" id="PTHR38011">
    <property type="entry name" value="DIHYDROFOLATE REDUCTASE FAMILY PROTEIN (AFU_ORTHOLOGUE AFUA_8G06820)"/>
    <property type="match status" value="1"/>
</dbReference>
<comment type="function">
    <text evidence="1 13">Converts 2,5-diamino-6-(ribosylamino)-4(3h)-pyrimidinone 5'-phosphate into 5-amino-6-(ribosylamino)-2,4(1h,3h)-pyrimidinedione 5'-phosphate.</text>
</comment>
<comment type="cofactor">
    <cofactor evidence="13 16">
        <name>Zn(2+)</name>
        <dbReference type="ChEBI" id="CHEBI:29105"/>
    </cofactor>
    <text evidence="13 16">Binds 1 zinc ion.</text>
</comment>
<dbReference type="SUPFAM" id="SSF53927">
    <property type="entry name" value="Cytidine deaminase-like"/>
    <property type="match status" value="1"/>
</dbReference>
<dbReference type="InterPro" id="IPR004794">
    <property type="entry name" value="Eubact_RibD"/>
</dbReference>
<keyword evidence="8 13" id="KW-0378">Hydrolase</keyword>
<evidence type="ECO:0000256" key="13">
    <source>
        <dbReference type="PIRNR" id="PIRNR006769"/>
    </source>
</evidence>
<dbReference type="InterPro" id="IPR002734">
    <property type="entry name" value="RibDG_C"/>
</dbReference>
<dbReference type="PROSITE" id="PS51747">
    <property type="entry name" value="CYT_DCMP_DEAMINASES_2"/>
    <property type="match status" value="1"/>
</dbReference>
<protein>
    <recommendedName>
        <fullName evidence="13">Riboflavin biosynthesis protein RibD</fullName>
    </recommendedName>
    <domain>
        <recommendedName>
            <fullName evidence="13">Diaminohydroxyphosphoribosylaminopyrimidine deaminase</fullName>
            <shortName evidence="13">DRAP deaminase</shortName>
            <ecNumber evidence="13">3.5.4.26</ecNumber>
        </recommendedName>
        <alternativeName>
            <fullName evidence="13">Riboflavin-specific deaminase</fullName>
        </alternativeName>
    </domain>
    <domain>
        <recommendedName>
            <fullName evidence="13">5-amino-6-(5-phosphoribosylamino)uracil reductase</fullName>
            <ecNumber evidence="13">1.1.1.193</ecNumber>
        </recommendedName>
        <alternativeName>
            <fullName evidence="13">HTP reductase</fullName>
        </alternativeName>
    </domain>
</protein>
<evidence type="ECO:0000256" key="12">
    <source>
        <dbReference type="ARBA" id="ARBA00023268"/>
    </source>
</evidence>
<dbReference type="Pfam" id="PF00383">
    <property type="entry name" value="dCMP_cyt_deam_1"/>
    <property type="match status" value="1"/>
</dbReference>
<feature type="binding site" evidence="15">
    <location>
        <position position="199"/>
    </location>
    <ligand>
        <name>NADP(+)</name>
        <dbReference type="ChEBI" id="CHEBI:58349"/>
    </ligand>
</feature>
<feature type="active site" description="Proton donor" evidence="14">
    <location>
        <position position="53"/>
    </location>
</feature>
<comment type="catalytic activity">
    <reaction evidence="13">
        <text>5-amino-6-(5-phospho-D-ribitylamino)uracil + NADP(+) = 5-amino-6-(5-phospho-D-ribosylamino)uracil + NADPH + H(+)</text>
        <dbReference type="Rhea" id="RHEA:17845"/>
        <dbReference type="ChEBI" id="CHEBI:15378"/>
        <dbReference type="ChEBI" id="CHEBI:57783"/>
        <dbReference type="ChEBI" id="CHEBI:58349"/>
        <dbReference type="ChEBI" id="CHEBI:58421"/>
        <dbReference type="ChEBI" id="CHEBI:58453"/>
        <dbReference type="EC" id="1.1.1.193"/>
    </reaction>
</comment>
<gene>
    <name evidence="18" type="primary">ribD</name>
    <name evidence="18" type="ORF">AAG747_17665</name>
</gene>
<dbReference type="NCBIfam" id="TIGR00326">
    <property type="entry name" value="eubact_ribD"/>
    <property type="match status" value="1"/>
</dbReference>
<feature type="binding site" evidence="15">
    <location>
        <position position="173"/>
    </location>
    <ligand>
        <name>NADP(+)</name>
        <dbReference type="ChEBI" id="CHEBI:58349"/>
    </ligand>
</feature>
<feature type="binding site" evidence="15">
    <location>
        <position position="187"/>
    </location>
    <ligand>
        <name>substrate</name>
    </ligand>
</feature>
<evidence type="ECO:0000259" key="17">
    <source>
        <dbReference type="PROSITE" id="PS51747"/>
    </source>
</evidence>
<dbReference type="GO" id="GO:0008703">
    <property type="term" value="F:5-amino-6-(5-phosphoribosylamino)uracil reductase activity"/>
    <property type="evidence" value="ECO:0007669"/>
    <property type="project" value="UniProtKB-EC"/>
</dbReference>
<evidence type="ECO:0000256" key="4">
    <source>
        <dbReference type="ARBA" id="ARBA00005259"/>
    </source>
</evidence>
<dbReference type="RefSeq" id="WP_346822534.1">
    <property type="nucleotide sequence ID" value="NZ_JBDKWZ010000010.1"/>
</dbReference>
<evidence type="ECO:0000256" key="2">
    <source>
        <dbReference type="ARBA" id="ARBA00004882"/>
    </source>
</evidence>
<dbReference type="InterPro" id="IPR024072">
    <property type="entry name" value="DHFR-like_dom_sf"/>
</dbReference>